<evidence type="ECO:0000313" key="3">
    <source>
        <dbReference type="Proteomes" id="UP001157418"/>
    </source>
</evidence>
<organism evidence="2 3">
    <name type="scientific">Lactuca virosa</name>
    <dbReference type="NCBI Taxonomy" id="75947"/>
    <lineage>
        <taxon>Eukaryota</taxon>
        <taxon>Viridiplantae</taxon>
        <taxon>Streptophyta</taxon>
        <taxon>Embryophyta</taxon>
        <taxon>Tracheophyta</taxon>
        <taxon>Spermatophyta</taxon>
        <taxon>Magnoliopsida</taxon>
        <taxon>eudicotyledons</taxon>
        <taxon>Gunneridae</taxon>
        <taxon>Pentapetalae</taxon>
        <taxon>asterids</taxon>
        <taxon>campanulids</taxon>
        <taxon>Asterales</taxon>
        <taxon>Asteraceae</taxon>
        <taxon>Cichorioideae</taxon>
        <taxon>Cichorieae</taxon>
        <taxon>Lactucinae</taxon>
        <taxon>Lactuca</taxon>
    </lineage>
</organism>
<protein>
    <submittedName>
        <fullName evidence="2">Uncharacterized protein</fullName>
    </submittedName>
</protein>
<feature type="region of interest" description="Disordered" evidence="1">
    <location>
        <begin position="1"/>
        <end position="24"/>
    </location>
</feature>
<proteinExistence type="predicted"/>
<reference evidence="2 3" key="1">
    <citation type="submission" date="2022-01" db="EMBL/GenBank/DDBJ databases">
        <authorList>
            <person name="Xiong W."/>
            <person name="Schranz E."/>
        </authorList>
    </citation>
    <scope>NUCLEOTIDE SEQUENCE [LARGE SCALE GENOMIC DNA]</scope>
</reference>
<evidence type="ECO:0000313" key="2">
    <source>
        <dbReference type="EMBL" id="CAH1450077.1"/>
    </source>
</evidence>
<dbReference type="EMBL" id="CAKMRJ010005634">
    <property type="protein sequence ID" value="CAH1450077.1"/>
    <property type="molecule type" value="Genomic_DNA"/>
</dbReference>
<name>A0AAU9PK74_9ASTR</name>
<gene>
    <name evidence="2" type="ORF">LVIROSA_LOCUS35517</name>
</gene>
<sequence length="133" mass="15154">MTSGTASNDAKSEENINDIPDGPDPIDVDDDVYCIHLSFIDVQRFQTIYPKTDTTSVVFEGEQYVPQREPFVIEYYEDDVPLSKKRKATTTNDAGPFTKKCKEHTISEMKNLWGVYTEEVRESAKKHNIQSAN</sequence>
<dbReference type="Proteomes" id="UP001157418">
    <property type="component" value="Unassembled WGS sequence"/>
</dbReference>
<accession>A0AAU9PK74</accession>
<comment type="caution">
    <text evidence="2">The sequence shown here is derived from an EMBL/GenBank/DDBJ whole genome shotgun (WGS) entry which is preliminary data.</text>
</comment>
<evidence type="ECO:0000256" key="1">
    <source>
        <dbReference type="SAM" id="MobiDB-lite"/>
    </source>
</evidence>
<dbReference type="AlphaFoldDB" id="A0AAU9PK74"/>
<keyword evidence="3" id="KW-1185">Reference proteome</keyword>